<dbReference type="EC" id="3.6.3.-" evidence="12"/>
<evidence type="ECO:0000256" key="2">
    <source>
        <dbReference type="ARBA" id="ARBA00005417"/>
    </source>
</evidence>
<accession>A0A2S0K101</accession>
<dbReference type="PANTHER" id="PTHR43297:SF14">
    <property type="entry name" value="ATPASE AAA-TYPE CORE DOMAIN-CONTAINING PROTEIN"/>
    <property type="match status" value="1"/>
</dbReference>
<dbReference type="InterPro" id="IPR003593">
    <property type="entry name" value="AAA+_ATPase"/>
</dbReference>
<name>A0A2S0K101_LYSSH</name>
<dbReference type="GO" id="GO:0005886">
    <property type="term" value="C:plasma membrane"/>
    <property type="evidence" value="ECO:0007669"/>
    <property type="project" value="UniProtKB-SubCell"/>
</dbReference>
<keyword evidence="8" id="KW-1278">Translocase</keyword>
<dbReference type="PROSITE" id="PS50893">
    <property type="entry name" value="ABC_TRANSPORTER_2"/>
    <property type="match status" value="1"/>
</dbReference>
<comment type="similarity">
    <text evidence="2">Belongs to the ABC transporter superfamily.</text>
</comment>
<reference evidence="11 13" key="1">
    <citation type="submission" date="2017-03" db="EMBL/GenBank/DDBJ databases">
        <title>The whole genome sequencing and assembly of Lysinibacillus sphaericus DSM 28T strain.</title>
        <authorList>
            <person name="Lee Y.-J."/>
            <person name="Yi H."/>
            <person name="Bahn Y.-S."/>
            <person name="Kim J.F."/>
            <person name="Lee D.-W."/>
        </authorList>
    </citation>
    <scope>NUCLEOTIDE SEQUENCE [LARGE SCALE GENOMIC DNA]</scope>
    <source>
        <strain evidence="11 13">DSM 28</strain>
    </source>
</reference>
<keyword evidence="7 11" id="KW-0067">ATP-binding</keyword>
<gene>
    <name evidence="12" type="primary">gsiA_7</name>
    <name evidence="11" type="ORF">LS41612_12295</name>
    <name evidence="12" type="ORF">NCTC10338_02255</name>
</gene>
<protein>
    <submittedName>
        <fullName evidence="11 12">ABC transporter ATP-binding protein</fullName>
        <ecNumber evidence="12">3.6.3.-</ecNumber>
    </submittedName>
</protein>
<dbReference type="PANTHER" id="PTHR43297">
    <property type="entry name" value="OLIGOPEPTIDE TRANSPORT ATP-BINDING PROTEIN APPD"/>
    <property type="match status" value="1"/>
</dbReference>
<evidence type="ECO:0000256" key="9">
    <source>
        <dbReference type="ARBA" id="ARBA00023136"/>
    </source>
</evidence>
<organism evidence="11 13">
    <name type="scientific">Lysinibacillus sphaericus</name>
    <name type="common">Bacillus sphaericus</name>
    <dbReference type="NCBI Taxonomy" id="1421"/>
    <lineage>
        <taxon>Bacteria</taxon>
        <taxon>Bacillati</taxon>
        <taxon>Bacillota</taxon>
        <taxon>Bacilli</taxon>
        <taxon>Bacillales</taxon>
        <taxon>Bacillaceae</taxon>
        <taxon>Lysinibacillus</taxon>
    </lineage>
</organism>
<evidence type="ECO:0000256" key="1">
    <source>
        <dbReference type="ARBA" id="ARBA00004202"/>
    </source>
</evidence>
<keyword evidence="12" id="KW-0378">Hydrolase</keyword>
<dbReference type="RefSeq" id="WP_024361743.1">
    <property type="nucleotide sequence ID" value="NZ_BJNS01000007.1"/>
</dbReference>
<dbReference type="Pfam" id="PF00005">
    <property type="entry name" value="ABC_tran"/>
    <property type="match status" value="1"/>
</dbReference>
<dbReference type="GO" id="GO:0005524">
    <property type="term" value="F:ATP binding"/>
    <property type="evidence" value="ECO:0007669"/>
    <property type="project" value="UniProtKB-KW"/>
</dbReference>
<dbReference type="CDD" id="cd03257">
    <property type="entry name" value="ABC_NikE_OppD_transporters"/>
    <property type="match status" value="1"/>
</dbReference>
<proteinExistence type="inferred from homology"/>
<dbReference type="InterPro" id="IPR003439">
    <property type="entry name" value="ABC_transporter-like_ATP-bd"/>
</dbReference>
<dbReference type="SMART" id="SM00382">
    <property type="entry name" value="AAA"/>
    <property type="match status" value="1"/>
</dbReference>
<comment type="subcellular location">
    <subcellularLocation>
        <location evidence="1">Cell membrane</location>
        <topology evidence="1">Peripheral membrane protein</topology>
    </subcellularLocation>
</comment>
<evidence type="ECO:0000256" key="5">
    <source>
        <dbReference type="ARBA" id="ARBA00022519"/>
    </source>
</evidence>
<dbReference type="EMBL" id="CP019980">
    <property type="protein sequence ID" value="AVK96988.1"/>
    <property type="molecule type" value="Genomic_DNA"/>
</dbReference>
<evidence type="ECO:0000313" key="13">
    <source>
        <dbReference type="Proteomes" id="UP000238825"/>
    </source>
</evidence>
<dbReference type="EMBL" id="UFSZ01000001">
    <property type="protein sequence ID" value="SUV17164.1"/>
    <property type="molecule type" value="Genomic_DNA"/>
</dbReference>
<keyword evidence="9" id="KW-0472">Membrane</keyword>
<dbReference type="InterPro" id="IPR050388">
    <property type="entry name" value="ABC_Ni/Peptide_Import"/>
</dbReference>
<reference evidence="12 14" key="2">
    <citation type="submission" date="2018-06" db="EMBL/GenBank/DDBJ databases">
        <authorList>
            <consortium name="Pathogen Informatics"/>
            <person name="Doyle S."/>
        </authorList>
    </citation>
    <scope>NUCLEOTIDE SEQUENCE [LARGE SCALE GENOMIC DNA]</scope>
    <source>
        <strain evidence="12 14">NCTC10338</strain>
    </source>
</reference>
<keyword evidence="6" id="KW-0547">Nucleotide-binding</keyword>
<dbReference type="GeneID" id="48276980"/>
<evidence type="ECO:0000313" key="14">
    <source>
        <dbReference type="Proteomes" id="UP000255295"/>
    </source>
</evidence>
<keyword evidence="3" id="KW-0813">Transport</keyword>
<evidence type="ECO:0000256" key="4">
    <source>
        <dbReference type="ARBA" id="ARBA00022475"/>
    </source>
</evidence>
<evidence type="ECO:0000256" key="6">
    <source>
        <dbReference type="ARBA" id="ARBA00022741"/>
    </source>
</evidence>
<dbReference type="Proteomes" id="UP000238825">
    <property type="component" value="Chromosome"/>
</dbReference>
<feature type="domain" description="ABC transporter" evidence="10">
    <location>
        <begin position="7"/>
        <end position="253"/>
    </location>
</feature>
<evidence type="ECO:0000256" key="3">
    <source>
        <dbReference type="ARBA" id="ARBA00022448"/>
    </source>
</evidence>
<dbReference type="GO" id="GO:0016887">
    <property type="term" value="F:ATP hydrolysis activity"/>
    <property type="evidence" value="ECO:0007669"/>
    <property type="project" value="InterPro"/>
</dbReference>
<evidence type="ECO:0000256" key="7">
    <source>
        <dbReference type="ARBA" id="ARBA00022840"/>
    </source>
</evidence>
<dbReference type="AlphaFoldDB" id="A0A2S0K101"/>
<dbReference type="InterPro" id="IPR017871">
    <property type="entry name" value="ABC_transporter-like_CS"/>
</dbReference>
<dbReference type="PROSITE" id="PS00211">
    <property type="entry name" value="ABC_TRANSPORTER_1"/>
    <property type="match status" value="1"/>
</dbReference>
<keyword evidence="4" id="KW-1003">Cell membrane</keyword>
<evidence type="ECO:0000256" key="8">
    <source>
        <dbReference type="ARBA" id="ARBA00022967"/>
    </source>
</evidence>
<dbReference type="InterPro" id="IPR027417">
    <property type="entry name" value="P-loop_NTPase"/>
</dbReference>
<evidence type="ECO:0000313" key="11">
    <source>
        <dbReference type="EMBL" id="AVK96988.1"/>
    </source>
</evidence>
<evidence type="ECO:0000313" key="12">
    <source>
        <dbReference type="EMBL" id="SUV17164.1"/>
    </source>
</evidence>
<evidence type="ECO:0000259" key="10">
    <source>
        <dbReference type="PROSITE" id="PS50893"/>
    </source>
</evidence>
<dbReference type="SUPFAM" id="SSF52540">
    <property type="entry name" value="P-loop containing nucleoside triphosphate hydrolases"/>
    <property type="match status" value="1"/>
</dbReference>
<sequence>MDKEKVLEVKDLTVKIGEKNVLSSINMTAYKGRVLGIIGESGSGKTMLCHAMMQTLPSLAQITQGQVLYRQKDLLAMTASTLRAYRGRHLSMIMQNPATAFDSIQTIEKHFLETLKAHFVMTKKEMRQIAIDTMYKVNLPNADELLHYYPFQLSGGMLQRVMIALSLAIQSTLYIADEPTTALDTVNQKQVLTLFDRICSETGAAIILVTHDLGVIAELADDVAVMYKGEIIEQANVFDFFDAPQHPYTKKLLQSRITF</sequence>
<keyword evidence="5" id="KW-0997">Cell inner membrane</keyword>
<dbReference type="Gene3D" id="3.40.50.300">
    <property type="entry name" value="P-loop containing nucleotide triphosphate hydrolases"/>
    <property type="match status" value="1"/>
</dbReference>
<dbReference type="Proteomes" id="UP000255295">
    <property type="component" value="Unassembled WGS sequence"/>
</dbReference>